<gene>
    <name evidence="2" type="ORF">DR871_007295</name>
</gene>
<dbReference type="OrthoDB" id="1367090at2"/>
<comment type="caution">
    <text evidence="2">The sequence shown here is derived from an EMBL/GenBank/DDBJ whole genome shotgun (WGS) entry which is preliminary data.</text>
</comment>
<dbReference type="PROSITE" id="PS51257">
    <property type="entry name" value="PROKAR_LIPOPROTEIN"/>
    <property type="match status" value="1"/>
</dbReference>
<accession>A0A482TIJ1</accession>
<feature type="region of interest" description="Disordered" evidence="1">
    <location>
        <begin position="70"/>
        <end position="91"/>
    </location>
</feature>
<keyword evidence="3" id="KW-1185">Reference proteome</keyword>
<organism evidence="2 3">
    <name type="scientific">Flavobacterium petrolei</name>
    <dbReference type="NCBI Taxonomy" id="2259594"/>
    <lineage>
        <taxon>Bacteria</taxon>
        <taxon>Pseudomonadati</taxon>
        <taxon>Bacteroidota</taxon>
        <taxon>Flavobacteriia</taxon>
        <taxon>Flavobacteriales</taxon>
        <taxon>Flavobacteriaceae</taxon>
        <taxon>Flavobacterium</taxon>
    </lineage>
</organism>
<name>A0A482TIJ1_9FLAO</name>
<evidence type="ECO:0000256" key="1">
    <source>
        <dbReference type="SAM" id="MobiDB-lite"/>
    </source>
</evidence>
<dbReference type="Proteomes" id="UP000253235">
    <property type="component" value="Unassembled WGS sequence"/>
</dbReference>
<dbReference type="RefSeq" id="WP_113665890.1">
    <property type="nucleotide sequence ID" value="NZ_QNVY02000002.1"/>
</dbReference>
<dbReference type="EMBL" id="QNVY02000002">
    <property type="protein sequence ID" value="RYJ52041.1"/>
    <property type="molecule type" value="Genomic_DNA"/>
</dbReference>
<dbReference type="AlphaFoldDB" id="A0A482TIJ1"/>
<sequence>MRKIRLILGMIAMITIVSCKEKEDAVVPAPETQTETSNETSDQKTTTVSTEAKDSTAIKISTDGVNVTTKDGKTKTSVNVSGGEAKVEIKK</sequence>
<feature type="compositionally biased region" description="Polar residues" evidence="1">
    <location>
        <begin position="31"/>
        <end position="50"/>
    </location>
</feature>
<protein>
    <submittedName>
        <fullName evidence="2">Uncharacterized protein</fullName>
    </submittedName>
</protein>
<evidence type="ECO:0000313" key="2">
    <source>
        <dbReference type="EMBL" id="RYJ52041.1"/>
    </source>
</evidence>
<evidence type="ECO:0000313" key="3">
    <source>
        <dbReference type="Proteomes" id="UP000253235"/>
    </source>
</evidence>
<feature type="compositionally biased region" description="Polar residues" evidence="1">
    <location>
        <begin position="70"/>
        <end position="80"/>
    </location>
</feature>
<proteinExistence type="predicted"/>
<reference evidence="2 3" key="1">
    <citation type="submission" date="2019-01" db="EMBL/GenBank/DDBJ databases">
        <title>Flavobacterium sp. nov. isolated from arctic soil.</title>
        <authorList>
            <person name="Kim D.-U."/>
        </authorList>
    </citation>
    <scope>NUCLEOTIDE SEQUENCE [LARGE SCALE GENOMIC DNA]</scope>
    <source>
        <strain evidence="2 3">Kopri-42</strain>
    </source>
</reference>
<feature type="region of interest" description="Disordered" evidence="1">
    <location>
        <begin position="25"/>
        <end position="53"/>
    </location>
</feature>